<dbReference type="GO" id="GO:0016757">
    <property type="term" value="F:glycosyltransferase activity"/>
    <property type="evidence" value="ECO:0007669"/>
    <property type="project" value="UniProtKB-KW"/>
</dbReference>
<accession>A0ABW5TJ31</accession>
<protein>
    <submittedName>
        <fullName evidence="2">Polysaccharide pyruvyl transferase family protein</fullName>
        <ecNumber evidence="2">2.4.-.-</ecNumber>
    </submittedName>
</protein>
<dbReference type="EC" id="2.4.-.-" evidence="2"/>
<dbReference type="EMBL" id="JBHUMO010000039">
    <property type="protein sequence ID" value="MFD2728934.1"/>
    <property type="molecule type" value="Genomic_DNA"/>
</dbReference>
<feature type="domain" description="Polysaccharide pyruvyl transferase" evidence="1">
    <location>
        <begin position="15"/>
        <end position="278"/>
    </location>
</feature>
<reference evidence="3" key="1">
    <citation type="journal article" date="2019" name="Int. J. Syst. Evol. Microbiol.">
        <title>The Global Catalogue of Microorganisms (GCM) 10K type strain sequencing project: providing services to taxonomists for standard genome sequencing and annotation.</title>
        <authorList>
            <consortium name="The Broad Institute Genomics Platform"/>
            <consortium name="The Broad Institute Genome Sequencing Center for Infectious Disease"/>
            <person name="Wu L."/>
            <person name="Ma J."/>
        </authorList>
    </citation>
    <scope>NUCLEOTIDE SEQUENCE [LARGE SCALE GENOMIC DNA]</scope>
    <source>
        <strain evidence="3">TISTR 932</strain>
    </source>
</reference>
<keyword evidence="3" id="KW-1185">Reference proteome</keyword>
<proteinExistence type="predicted"/>
<evidence type="ECO:0000313" key="2">
    <source>
        <dbReference type="EMBL" id="MFD2728934.1"/>
    </source>
</evidence>
<dbReference type="Proteomes" id="UP001597427">
    <property type="component" value="Unassembled WGS sequence"/>
</dbReference>
<keyword evidence="2" id="KW-0808">Transferase</keyword>
<dbReference type="RefSeq" id="WP_379980808.1">
    <property type="nucleotide sequence ID" value="NZ_JBHUMO010000039.1"/>
</dbReference>
<evidence type="ECO:0000259" key="1">
    <source>
        <dbReference type="Pfam" id="PF04230"/>
    </source>
</evidence>
<name>A0ABW5TJ31_9ENTE</name>
<dbReference type="Pfam" id="PF04230">
    <property type="entry name" value="PS_pyruv_trans"/>
    <property type="match status" value="1"/>
</dbReference>
<dbReference type="PANTHER" id="PTHR36836">
    <property type="entry name" value="COLANIC ACID BIOSYNTHESIS PROTEIN WCAK"/>
    <property type="match status" value="1"/>
</dbReference>
<keyword evidence="2" id="KW-0328">Glycosyltransferase</keyword>
<dbReference type="PANTHER" id="PTHR36836:SF1">
    <property type="entry name" value="COLANIC ACID BIOSYNTHESIS PROTEIN WCAK"/>
    <property type="match status" value="1"/>
</dbReference>
<dbReference type="InterPro" id="IPR007345">
    <property type="entry name" value="Polysacch_pyruvyl_Trfase"/>
</dbReference>
<evidence type="ECO:0000313" key="3">
    <source>
        <dbReference type="Proteomes" id="UP001597427"/>
    </source>
</evidence>
<comment type="caution">
    <text evidence="2">The sequence shown here is derived from an EMBL/GenBank/DDBJ whole genome shotgun (WGS) entry which is preliminary data.</text>
</comment>
<sequence>MKKVLFFDTSIGTLNTGDEIINRSINKESSKMFSDDYLLRLPTRTNVLSHFQLLYNKSFRQNFGDSDLKFVCGTNLLYKNMFRPMPNWNINIFNTLIQKESILFGVGSGNNAEKTNWYTRKLYKKVLSNEYIHSVRDQATKKMLEEIGLQAIVTGCPTLWEITPEKCKKIPNVKSQSSTVIFTLTHYSSFRNINEDQSMINIIKSNYKNIYFWPQSLGDLDYLIELTDTSNIHILPPNLHSFDDFLLNYDCDYIGSRLHGGIFALQHGKRAIILAIDNRAREIKKNNNIPCIERDRTSLDLDELINGGWKTEIKIEVDEIERWKNQFIKKN</sequence>
<organism evidence="2 3">
    <name type="scientific">Enterococcus camelliae</name>
    <dbReference type="NCBI Taxonomy" id="453959"/>
    <lineage>
        <taxon>Bacteria</taxon>
        <taxon>Bacillati</taxon>
        <taxon>Bacillota</taxon>
        <taxon>Bacilli</taxon>
        <taxon>Lactobacillales</taxon>
        <taxon>Enterococcaceae</taxon>
        <taxon>Enterococcus</taxon>
    </lineage>
</organism>
<gene>
    <name evidence="2" type="ORF">ACFSR0_05805</name>
</gene>